<dbReference type="OrthoDB" id="6077919at2759"/>
<evidence type="ECO:0000256" key="2">
    <source>
        <dbReference type="ARBA" id="ARBA00022723"/>
    </source>
</evidence>
<dbReference type="FunFam" id="3.30.160.60:FF:000446">
    <property type="entry name" value="Zinc finger protein"/>
    <property type="match status" value="1"/>
</dbReference>
<feature type="domain" description="C2H2-type" evidence="11">
    <location>
        <begin position="232"/>
        <end position="260"/>
    </location>
</feature>
<feature type="domain" description="C2H2-type" evidence="11">
    <location>
        <begin position="374"/>
        <end position="401"/>
    </location>
</feature>
<dbReference type="AlphaFoldDB" id="A0A1I8PBV8"/>
<evidence type="ECO:0000313" key="13">
    <source>
        <dbReference type="Proteomes" id="UP000095300"/>
    </source>
</evidence>
<evidence type="ECO:0000256" key="9">
    <source>
        <dbReference type="PROSITE-ProRule" id="PRU00042"/>
    </source>
</evidence>
<dbReference type="Proteomes" id="UP000095300">
    <property type="component" value="Unassembled WGS sequence"/>
</dbReference>
<dbReference type="GO" id="GO:0005694">
    <property type="term" value="C:chromosome"/>
    <property type="evidence" value="ECO:0007669"/>
    <property type="project" value="UniProtKB-ARBA"/>
</dbReference>
<dbReference type="GO" id="GO:0001227">
    <property type="term" value="F:DNA-binding transcription repressor activity, RNA polymerase II-specific"/>
    <property type="evidence" value="ECO:0007669"/>
    <property type="project" value="TreeGrafter"/>
</dbReference>
<feature type="compositionally biased region" description="Polar residues" evidence="10">
    <location>
        <begin position="523"/>
        <end position="535"/>
    </location>
</feature>
<dbReference type="PANTHER" id="PTHR24399:SF23">
    <property type="entry name" value="C2H2-TYPE DOMAIN-CONTAINING PROTEIN"/>
    <property type="match status" value="1"/>
</dbReference>
<feature type="domain" description="C2H2-type" evidence="11">
    <location>
        <begin position="262"/>
        <end position="292"/>
    </location>
</feature>
<dbReference type="InterPro" id="IPR036236">
    <property type="entry name" value="Znf_C2H2_sf"/>
</dbReference>
<keyword evidence="7" id="KW-0804">Transcription</keyword>
<dbReference type="GO" id="GO:0000978">
    <property type="term" value="F:RNA polymerase II cis-regulatory region sequence-specific DNA binding"/>
    <property type="evidence" value="ECO:0007669"/>
    <property type="project" value="TreeGrafter"/>
</dbReference>
<dbReference type="FunFam" id="3.30.160.60:FF:001732">
    <property type="entry name" value="Zgc:162936"/>
    <property type="match status" value="1"/>
</dbReference>
<proteinExistence type="predicted"/>
<dbReference type="SMART" id="SM00355">
    <property type="entry name" value="ZnF_C2H2"/>
    <property type="match status" value="9"/>
</dbReference>
<dbReference type="PANTHER" id="PTHR24399">
    <property type="entry name" value="ZINC FINGER AND BTB DOMAIN-CONTAINING"/>
    <property type="match status" value="1"/>
</dbReference>
<feature type="domain" description="C2H2-type" evidence="11">
    <location>
        <begin position="296"/>
        <end position="325"/>
    </location>
</feature>
<dbReference type="PROSITE" id="PS00028">
    <property type="entry name" value="ZINC_FINGER_C2H2_1"/>
    <property type="match status" value="7"/>
</dbReference>
<evidence type="ECO:0000259" key="11">
    <source>
        <dbReference type="PROSITE" id="PS50157"/>
    </source>
</evidence>
<evidence type="ECO:0000256" key="3">
    <source>
        <dbReference type="ARBA" id="ARBA00022737"/>
    </source>
</evidence>
<dbReference type="Pfam" id="PF00096">
    <property type="entry name" value="zf-C2H2"/>
    <property type="match status" value="5"/>
</dbReference>
<evidence type="ECO:0000256" key="1">
    <source>
        <dbReference type="ARBA" id="ARBA00004123"/>
    </source>
</evidence>
<keyword evidence="4 9" id="KW-0863">Zinc-finger</keyword>
<keyword evidence="2" id="KW-0479">Metal-binding</keyword>
<accession>A0A1I8PBV8</accession>
<dbReference type="GO" id="GO:0002682">
    <property type="term" value="P:regulation of immune system process"/>
    <property type="evidence" value="ECO:0007669"/>
    <property type="project" value="TreeGrafter"/>
</dbReference>
<dbReference type="Gene3D" id="3.30.160.60">
    <property type="entry name" value="Classic Zinc Finger"/>
    <property type="match status" value="6"/>
</dbReference>
<evidence type="ECO:0000256" key="7">
    <source>
        <dbReference type="ARBA" id="ARBA00023163"/>
    </source>
</evidence>
<dbReference type="GO" id="GO:0045893">
    <property type="term" value="P:positive regulation of DNA-templated transcription"/>
    <property type="evidence" value="ECO:0007669"/>
    <property type="project" value="UniProtKB-ARBA"/>
</dbReference>
<gene>
    <name evidence="12" type="primary">106095657</name>
</gene>
<keyword evidence="8" id="KW-0539">Nucleus</keyword>
<dbReference type="VEuPathDB" id="VectorBase:SCAU006694"/>
<dbReference type="SUPFAM" id="SSF57667">
    <property type="entry name" value="beta-beta-alpha zinc fingers"/>
    <property type="match status" value="4"/>
</dbReference>
<feature type="region of interest" description="Disordered" evidence="10">
    <location>
        <begin position="315"/>
        <end position="335"/>
    </location>
</feature>
<keyword evidence="13" id="KW-1185">Reference proteome</keyword>
<evidence type="ECO:0000256" key="6">
    <source>
        <dbReference type="ARBA" id="ARBA00023015"/>
    </source>
</evidence>
<feature type="region of interest" description="Disordered" evidence="10">
    <location>
        <begin position="513"/>
        <end position="535"/>
    </location>
</feature>
<feature type="domain" description="C2H2-type" evidence="11">
    <location>
        <begin position="464"/>
        <end position="491"/>
    </location>
</feature>
<sequence>MLLANFQYHCRICLTTLHNENDNDESTPKYVSIKKFPEIERLFMICLQTAGTTVDHELLEKHAPNICLNCLNKWLEFVKHYWLAVRSSESFQKAQAEVAKTLEIESNDDNKFSEIFLSTDTTDMDVEKYETTSPFYEDSLPSCPGESISHLNEDTIETSSAKNCTVSKQSVHRKLRTLNSCNKLKKPKNKRQICRINRRCRRIEDSDIVENSKAQENSGATSSNSSGKKMRYHCEICKKFFYEINRYEGHIKQVHEGVSKPYSCQVEDCNKTYSKYKNLTYHIAENHMAKDQEEVYKCEECNDKIFKTNETLRQHVRNQHARSKDDPKVKDGDSFGENNKAQTGSICDQCGFIAAHQYTLAQHIKNKHMEAQKVKCEYCPKVFKSQSYLKYHMLSHNPASKKPFQCTECPMAFGRRTLLNIHKRTHLNYNERLKCDFEGCNVRFVKPADKRLHMRLVHLKVKKHVCDFCGEAFGAMQTLRHHRYIHTGEKPYKCSVCGQGFRQHTAMKTHRKGHFGKGEEVGLQQQGNEIAQSSE</sequence>
<evidence type="ECO:0000313" key="12">
    <source>
        <dbReference type="EnsemblMetazoa" id="SCAU006694-PA"/>
    </source>
</evidence>
<keyword evidence="3" id="KW-0677">Repeat</keyword>
<evidence type="ECO:0000256" key="5">
    <source>
        <dbReference type="ARBA" id="ARBA00022833"/>
    </source>
</evidence>
<dbReference type="KEGG" id="scac:106095657"/>
<evidence type="ECO:0000256" key="8">
    <source>
        <dbReference type="ARBA" id="ARBA00023242"/>
    </source>
</evidence>
<reference evidence="12" key="1">
    <citation type="submission" date="2020-05" db="UniProtKB">
        <authorList>
            <consortium name="EnsemblMetazoa"/>
        </authorList>
    </citation>
    <scope>IDENTIFICATION</scope>
    <source>
        <strain evidence="12">USDA</strain>
    </source>
</reference>
<dbReference type="STRING" id="35570.A0A1I8PBV8"/>
<protein>
    <recommendedName>
        <fullName evidence="11">C2H2-type domain-containing protein</fullName>
    </recommendedName>
</protein>
<dbReference type="EnsemblMetazoa" id="SCAU006694-RA">
    <property type="protein sequence ID" value="SCAU006694-PA"/>
    <property type="gene ID" value="SCAU006694"/>
</dbReference>
<dbReference type="GO" id="GO:0005654">
    <property type="term" value="C:nucleoplasm"/>
    <property type="evidence" value="ECO:0007669"/>
    <property type="project" value="TreeGrafter"/>
</dbReference>
<keyword evidence="5" id="KW-0862">Zinc</keyword>
<dbReference type="PROSITE" id="PS50157">
    <property type="entry name" value="ZINC_FINGER_C2H2_2"/>
    <property type="match status" value="7"/>
</dbReference>
<dbReference type="GO" id="GO:0001817">
    <property type="term" value="P:regulation of cytokine production"/>
    <property type="evidence" value="ECO:0007669"/>
    <property type="project" value="TreeGrafter"/>
</dbReference>
<feature type="domain" description="C2H2-type" evidence="11">
    <location>
        <begin position="404"/>
        <end position="431"/>
    </location>
</feature>
<dbReference type="GO" id="GO:0008270">
    <property type="term" value="F:zinc ion binding"/>
    <property type="evidence" value="ECO:0007669"/>
    <property type="project" value="UniProtKB-KW"/>
</dbReference>
<name>A0A1I8PBV8_STOCA</name>
<feature type="compositionally biased region" description="Basic and acidic residues" evidence="10">
    <location>
        <begin position="322"/>
        <end position="333"/>
    </location>
</feature>
<comment type="subcellular location">
    <subcellularLocation>
        <location evidence="1">Nucleus</location>
    </subcellularLocation>
</comment>
<evidence type="ECO:0000256" key="4">
    <source>
        <dbReference type="ARBA" id="ARBA00022771"/>
    </source>
</evidence>
<organism evidence="12 13">
    <name type="scientific">Stomoxys calcitrans</name>
    <name type="common">Stable fly</name>
    <name type="synonym">Conops calcitrans</name>
    <dbReference type="NCBI Taxonomy" id="35570"/>
    <lineage>
        <taxon>Eukaryota</taxon>
        <taxon>Metazoa</taxon>
        <taxon>Ecdysozoa</taxon>
        <taxon>Arthropoda</taxon>
        <taxon>Hexapoda</taxon>
        <taxon>Insecta</taxon>
        <taxon>Pterygota</taxon>
        <taxon>Neoptera</taxon>
        <taxon>Endopterygota</taxon>
        <taxon>Diptera</taxon>
        <taxon>Brachycera</taxon>
        <taxon>Muscomorpha</taxon>
        <taxon>Muscoidea</taxon>
        <taxon>Muscidae</taxon>
        <taxon>Stomoxys</taxon>
    </lineage>
</organism>
<keyword evidence="6" id="KW-0805">Transcription regulation</keyword>
<dbReference type="InterPro" id="IPR013087">
    <property type="entry name" value="Znf_C2H2_type"/>
</dbReference>
<feature type="domain" description="C2H2-type" evidence="11">
    <location>
        <begin position="492"/>
        <end position="519"/>
    </location>
</feature>
<evidence type="ECO:0000256" key="10">
    <source>
        <dbReference type="SAM" id="MobiDB-lite"/>
    </source>
</evidence>